<sequence length="137" mass="15561">MRLDKILLVLMLFPNICFSDNEIWLQDTECAVVYSNFLKLTSISGSLTTFSCTKTNNNVICSITSTIRTENMYGGKPAVVDSYTVLEEDNDIAIWQATTYDGQIILDLKDKRYITTQRTFLPDGLYNKNCVGEIKSY</sequence>
<evidence type="ECO:0000313" key="2">
    <source>
        <dbReference type="Proteomes" id="UP000234343"/>
    </source>
</evidence>
<dbReference type="KEGG" id="lsh:CAB17_03575"/>
<dbReference type="AlphaFoldDB" id="A0A2H5FI79"/>
<dbReference type="Proteomes" id="UP000234343">
    <property type="component" value="Chromosome"/>
</dbReference>
<accession>A0A2H5FI79</accession>
<dbReference type="EMBL" id="CP025491">
    <property type="protein sequence ID" value="AUH71244.1"/>
    <property type="molecule type" value="Genomic_DNA"/>
</dbReference>
<reference evidence="1 2" key="1">
    <citation type="submission" date="2017-12" db="EMBL/GenBank/DDBJ databases">
        <title>Legionella sainthelensi LA01-117, whole genome sequence of a clinical isolate from New Zealand.</title>
        <authorList>
            <person name="Cree S.L."/>
            <person name="Slow S."/>
            <person name="Kennedy M.A."/>
            <person name="Murdoch D.R."/>
            <person name="Biggs P.J."/>
            <person name="Anderson T."/>
        </authorList>
    </citation>
    <scope>NUCLEOTIDE SEQUENCE [LARGE SCALE GENOMIC DNA]</scope>
    <source>
        <strain evidence="1 2">LA01-117</strain>
    </source>
</reference>
<evidence type="ECO:0000313" key="1">
    <source>
        <dbReference type="EMBL" id="AUH71244.1"/>
    </source>
</evidence>
<organism evidence="1 2">
    <name type="scientific">Legionella sainthelensi</name>
    <dbReference type="NCBI Taxonomy" id="28087"/>
    <lineage>
        <taxon>Bacteria</taxon>
        <taxon>Pseudomonadati</taxon>
        <taxon>Pseudomonadota</taxon>
        <taxon>Gammaproteobacteria</taxon>
        <taxon>Legionellales</taxon>
        <taxon>Legionellaceae</taxon>
        <taxon>Legionella</taxon>
    </lineage>
</organism>
<gene>
    <name evidence="1" type="ORF">CAB17_03575</name>
</gene>
<proteinExistence type="predicted"/>
<keyword evidence="2" id="KW-1185">Reference proteome</keyword>
<dbReference type="RefSeq" id="WP_101899001.1">
    <property type="nucleotide sequence ID" value="NZ_CP025491.2"/>
</dbReference>
<protein>
    <submittedName>
        <fullName evidence="1">Uncharacterized protein</fullName>
    </submittedName>
</protein>
<name>A0A2H5FI79_9GAMM</name>